<dbReference type="SUPFAM" id="SSF143120">
    <property type="entry name" value="YefM-like"/>
    <property type="match status" value="1"/>
</dbReference>
<evidence type="ECO:0000256" key="1">
    <source>
        <dbReference type="ARBA" id="ARBA00009981"/>
    </source>
</evidence>
<gene>
    <name evidence="4" type="ORF">EAH80_13025</name>
</gene>
<dbReference type="Pfam" id="PF02604">
    <property type="entry name" value="PhdYeFM_antitox"/>
    <property type="match status" value="1"/>
</dbReference>
<evidence type="ECO:0000256" key="3">
    <source>
        <dbReference type="SAM" id="MobiDB-lite"/>
    </source>
</evidence>
<keyword evidence="5" id="KW-1185">Reference proteome</keyword>
<dbReference type="RefSeq" id="WP_428844582.1">
    <property type="nucleotide sequence ID" value="NZ_RCZG01000004.1"/>
</dbReference>
<comment type="function">
    <text evidence="2">Antitoxin component of a type II toxin-antitoxin (TA) system.</text>
</comment>
<comment type="similarity">
    <text evidence="1 2">Belongs to the phD/YefM antitoxin family.</text>
</comment>
<dbReference type="Gene3D" id="3.40.1620.10">
    <property type="entry name" value="YefM-like domain"/>
    <property type="match status" value="1"/>
</dbReference>
<accession>A0A502E9S2</accession>
<reference evidence="4 5" key="1">
    <citation type="journal article" date="2019" name="Environ. Microbiol.">
        <title>Species interactions and distinct microbial communities in high Arctic permafrost affected cryosols are associated with the CH4 and CO2 gas fluxes.</title>
        <authorList>
            <person name="Altshuler I."/>
            <person name="Hamel J."/>
            <person name="Turney S."/>
            <person name="Magnuson E."/>
            <person name="Levesque R."/>
            <person name="Greer C."/>
            <person name="Whyte L.G."/>
        </authorList>
    </citation>
    <scope>NUCLEOTIDE SEQUENCE [LARGE SCALE GENOMIC DNA]</scope>
    <source>
        <strain evidence="4 5">S5.20</strain>
    </source>
</reference>
<evidence type="ECO:0000313" key="4">
    <source>
        <dbReference type="EMBL" id="TPG34468.1"/>
    </source>
</evidence>
<dbReference type="Proteomes" id="UP000320095">
    <property type="component" value="Unassembled WGS sequence"/>
</dbReference>
<protein>
    <recommendedName>
        <fullName evidence="2">Antitoxin</fullName>
    </recommendedName>
</protein>
<proteinExistence type="inferred from homology"/>
<feature type="compositionally biased region" description="Acidic residues" evidence="3">
    <location>
        <begin position="49"/>
        <end position="58"/>
    </location>
</feature>
<evidence type="ECO:0000313" key="5">
    <source>
        <dbReference type="Proteomes" id="UP000320095"/>
    </source>
</evidence>
<dbReference type="InterPro" id="IPR036165">
    <property type="entry name" value="YefM-like_sf"/>
</dbReference>
<comment type="caution">
    <text evidence="4">The sequence shown here is derived from an EMBL/GenBank/DDBJ whole genome shotgun (WGS) entry which is preliminary data.</text>
</comment>
<dbReference type="NCBIfam" id="TIGR01552">
    <property type="entry name" value="phd_fam"/>
    <property type="match status" value="1"/>
</dbReference>
<feature type="region of interest" description="Disordered" evidence="3">
    <location>
        <begin position="38"/>
        <end position="58"/>
    </location>
</feature>
<organism evidence="4 5">
    <name type="scientific">Mycolicibacterium hodleri</name>
    <dbReference type="NCBI Taxonomy" id="49897"/>
    <lineage>
        <taxon>Bacteria</taxon>
        <taxon>Bacillati</taxon>
        <taxon>Actinomycetota</taxon>
        <taxon>Actinomycetes</taxon>
        <taxon>Mycobacteriales</taxon>
        <taxon>Mycobacteriaceae</taxon>
        <taxon>Mycolicibacterium</taxon>
    </lineage>
</organism>
<evidence type="ECO:0000256" key="2">
    <source>
        <dbReference type="RuleBase" id="RU362080"/>
    </source>
</evidence>
<name>A0A502E9S2_9MYCO</name>
<dbReference type="EMBL" id="RCZG01000004">
    <property type="protein sequence ID" value="TPG34468.1"/>
    <property type="molecule type" value="Genomic_DNA"/>
</dbReference>
<dbReference type="AlphaFoldDB" id="A0A502E9S2"/>
<dbReference type="InterPro" id="IPR006442">
    <property type="entry name" value="Antitoxin_Phd/YefM"/>
</dbReference>
<sequence>MTDLRRHFGRILDEVQRGQTFVITRRRREVALLVPASEYSRTSGRPQVDDDEPEALGC</sequence>